<evidence type="ECO:0008006" key="4">
    <source>
        <dbReference type="Google" id="ProtNLM"/>
    </source>
</evidence>
<proteinExistence type="predicted"/>
<dbReference type="PANTHER" id="PTHR30032:SF8">
    <property type="entry name" value="GERMINATION-SPECIFIC N-ACETYLMURAMOYL-L-ALANINE AMIDASE"/>
    <property type="match status" value="1"/>
</dbReference>
<dbReference type="Proteomes" id="UP000248066">
    <property type="component" value="Unassembled WGS sequence"/>
</dbReference>
<dbReference type="OrthoDB" id="2962133at2"/>
<evidence type="ECO:0000256" key="1">
    <source>
        <dbReference type="SAM" id="SignalP"/>
    </source>
</evidence>
<feature type="chain" id="PRO_5016169202" description="N-acetylmuramoyl-L-alanine amidase" evidence="1">
    <location>
        <begin position="29"/>
        <end position="563"/>
    </location>
</feature>
<evidence type="ECO:0000313" key="2">
    <source>
        <dbReference type="EMBL" id="PYZ95886.1"/>
    </source>
</evidence>
<feature type="signal peptide" evidence="1">
    <location>
        <begin position="1"/>
        <end position="28"/>
    </location>
</feature>
<dbReference type="Gene3D" id="3.40.50.12090">
    <property type="match status" value="2"/>
</dbReference>
<dbReference type="Pfam" id="PF04122">
    <property type="entry name" value="CW_binding_2"/>
    <property type="match status" value="3"/>
</dbReference>
<dbReference type="RefSeq" id="WP_110521163.1">
    <property type="nucleotide sequence ID" value="NZ_PDOF01000003.1"/>
</dbReference>
<accession>A0A2W0H5I9</accession>
<dbReference type="InterPro" id="IPR007253">
    <property type="entry name" value="Cell_wall-bd_2"/>
</dbReference>
<dbReference type="EMBL" id="PDOF01000003">
    <property type="protein sequence ID" value="PYZ95886.1"/>
    <property type="molecule type" value="Genomic_DNA"/>
</dbReference>
<reference evidence="2 3" key="1">
    <citation type="submission" date="2017-10" db="EMBL/GenBank/DDBJ databases">
        <title>Bacillus sp. nov., a halophilic bacterium isolated from a Yangshapao Lake.</title>
        <authorList>
            <person name="Wang H."/>
        </authorList>
    </citation>
    <scope>NUCLEOTIDE SEQUENCE [LARGE SCALE GENOMIC DNA]</scope>
    <source>
        <strain evidence="2 3">YSP-3</strain>
    </source>
</reference>
<protein>
    <recommendedName>
        <fullName evidence="4">N-acetylmuramoyl-L-alanine amidase</fullName>
    </recommendedName>
</protein>
<sequence>MGKIKKILALAAASVTAFFVLSSTSVQADEDVERIYGENRYETAVKISKAGWEGGSDVVFIARGNDFPDALSGTPLAHKYNAPILLSRTAGLSGETLNEIERLQAGQAVILGGENAVSPDVEETLLALGLTVDRIGGENRYETSVLIANELSQADDAFVASGRNYPDALAAAPVAANHGVPILLTSENYLPDVTETFIEERGFVQTTVIGGSAVIDEEVEAQLPSPVRISGENRYETAAAIAEQLAVPGNHAYIATGTDFADALTGSVLAAKNETVMLLTSSDRARESVIRYVVNNRIDTSALLGGESALSTEVKVDLAEAHEYVHPLDVLIADAEDGTLLEKTDAYEAPFAQNNYHGDVDAEEPFTFQEGRENARVLITAPHTTRTIRDGNPKSQEFYTGAITLSLQEYTGAHVLYTTKKTQDPNHYDPVPFKEELERVIDQYEIDLVLDIHGAAASWPFAMDIGTNDGELVSAHRPAALMNAYRELGIFNVYENYHFNASAPERIANYSFNQLGVEAMQLKFNRSLRSPDTNLEAYVNGLYGMISYLETEDPAFPWSPADE</sequence>
<keyword evidence="3" id="KW-1185">Reference proteome</keyword>
<name>A0A2W0H5I9_9BACI</name>
<comment type="caution">
    <text evidence="2">The sequence shown here is derived from an EMBL/GenBank/DDBJ whole genome shotgun (WGS) entry which is preliminary data.</text>
</comment>
<dbReference type="PANTHER" id="PTHR30032">
    <property type="entry name" value="N-ACETYLMURAMOYL-L-ALANINE AMIDASE-RELATED"/>
    <property type="match status" value="1"/>
</dbReference>
<evidence type="ECO:0000313" key="3">
    <source>
        <dbReference type="Proteomes" id="UP000248066"/>
    </source>
</evidence>
<gene>
    <name evidence="2" type="ORF">CR205_16030</name>
</gene>
<organism evidence="2 3">
    <name type="scientific">Alteribacter lacisalsi</name>
    <dbReference type="NCBI Taxonomy" id="2045244"/>
    <lineage>
        <taxon>Bacteria</taxon>
        <taxon>Bacillati</taxon>
        <taxon>Bacillota</taxon>
        <taxon>Bacilli</taxon>
        <taxon>Bacillales</taxon>
        <taxon>Bacillaceae</taxon>
        <taxon>Alteribacter</taxon>
    </lineage>
</organism>
<dbReference type="AlphaFoldDB" id="A0A2W0H5I9"/>
<dbReference type="InterPro" id="IPR051922">
    <property type="entry name" value="Bact_Sporulation_Assoc"/>
</dbReference>
<keyword evidence="1" id="KW-0732">Signal</keyword>